<dbReference type="OrthoDB" id="1682423at2"/>
<sequence length="230" mass="26186">MNELLIYFSVKGGGNLVHEYVVIISRAIILYFTLLAIFRCMGKREIGELSVLDLVVVFMIGDMAVLAIDSPKRPILFSLFPILVLALIQIILAYLSLKSQKFREVVDGKPTIIIAKGKVDEKVMRKQRYNFGDLLIQLREKNILNIEDVEYAILEPTGELSVIEKSNVQNPKENSPFPLVLDGIIQEESLGLISKSDVWLLEQLQKQGYYDIKRISLCMYDNGTLYIDEK</sequence>
<dbReference type="InterPro" id="IPR007353">
    <property type="entry name" value="DUF421"/>
</dbReference>
<feature type="transmembrane region" description="Helical" evidence="7">
    <location>
        <begin position="74"/>
        <end position="95"/>
    </location>
</feature>
<feature type="transmembrane region" description="Helical" evidence="7">
    <location>
        <begin position="50"/>
        <end position="68"/>
    </location>
</feature>
<evidence type="ECO:0000259" key="8">
    <source>
        <dbReference type="Pfam" id="PF04239"/>
    </source>
</evidence>
<evidence type="ECO:0000256" key="3">
    <source>
        <dbReference type="ARBA" id="ARBA00022475"/>
    </source>
</evidence>
<dbReference type="PANTHER" id="PTHR34582">
    <property type="entry name" value="UPF0702 TRANSMEMBRANE PROTEIN YCAP"/>
    <property type="match status" value="1"/>
</dbReference>
<keyword evidence="4 7" id="KW-0812">Transmembrane</keyword>
<keyword evidence="5 7" id="KW-1133">Transmembrane helix</keyword>
<comment type="subcellular location">
    <subcellularLocation>
        <location evidence="1">Cell membrane</location>
        <topology evidence="1">Multi-pass membrane protein</topology>
    </subcellularLocation>
</comment>
<evidence type="ECO:0000256" key="1">
    <source>
        <dbReference type="ARBA" id="ARBA00004651"/>
    </source>
</evidence>
<dbReference type="GO" id="GO:0005886">
    <property type="term" value="C:plasma membrane"/>
    <property type="evidence" value="ECO:0007669"/>
    <property type="project" value="UniProtKB-SubCell"/>
</dbReference>
<proteinExistence type="inferred from homology"/>
<feature type="transmembrane region" description="Helical" evidence="7">
    <location>
        <begin position="20"/>
        <end position="38"/>
    </location>
</feature>
<dbReference type="AlphaFoldDB" id="A0A372LHS0"/>
<comment type="similarity">
    <text evidence="2">Belongs to the UPF0702 family.</text>
</comment>
<gene>
    <name evidence="9" type="ORF">D0466_08220</name>
</gene>
<keyword evidence="10" id="KW-1185">Reference proteome</keyword>
<reference evidence="9 10" key="1">
    <citation type="submission" date="2018-08" db="EMBL/GenBank/DDBJ databases">
        <title>Bacillus chawlae sp. nov., Bacillus glennii sp. nov., and Bacillus saganii sp. nov. Isolated from the Vehicle Assembly Building at Kennedy Space Center where the Viking Spacecraft were Assembled.</title>
        <authorList>
            <person name="Seuylemezian A."/>
            <person name="Vaishampayan P."/>
        </authorList>
    </citation>
    <scope>NUCLEOTIDE SEQUENCE [LARGE SCALE GENOMIC DNA]</scope>
    <source>
        <strain evidence="9 10">V44-8</strain>
    </source>
</reference>
<comment type="caution">
    <text evidence="9">The sequence shown here is derived from an EMBL/GenBank/DDBJ whole genome shotgun (WGS) entry which is preliminary data.</text>
</comment>
<keyword evidence="3" id="KW-1003">Cell membrane</keyword>
<feature type="domain" description="YetF C-terminal" evidence="8">
    <location>
        <begin position="98"/>
        <end position="221"/>
    </location>
</feature>
<evidence type="ECO:0000313" key="10">
    <source>
        <dbReference type="Proteomes" id="UP000262939"/>
    </source>
</evidence>
<evidence type="ECO:0000256" key="5">
    <source>
        <dbReference type="ARBA" id="ARBA00022989"/>
    </source>
</evidence>
<keyword evidence="6 7" id="KW-0472">Membrane</keyword>
<dbReference type="Proteomes" id="UP000262939">
    <property type="component" value="Unassembled WGS sequence"/>
</dbReference>
<evidence type="ECO:0000256" key="4">
    <source>
        <dbReference type="ARBA" id="ARBA00022692"/>
    </source>
</evidence>
<dbReference type="EMBL" id="QVTD01000003">
    <property type="protein sequence ID" value="RFU65840.1"/>
    <property type="molecule type" value="Genomic_DNA"/>
</dbReference>
<evidence type="ECO:0000256" key="7">
    <source>
        <dbReference type="SAM" id="Phobius"/>
    </source>
</evidence>
<dbReference type="Gene3D" id="3.30.240.20">
    <property type="entry name" value="bsu07140 like domains"/>
    <property type="match status" value="2"/>
</dbReference>
<evidence type="ECO:0000256" key="2">
    <source>
        <dbReference type="ARBA" id="ARBA00006448"/>
    </source>
</evidence>
<evidence type="ECO:0000313" key="9">
    <source>
        <dbReference type="EMBL" id="RFU65840.1"/>
    </source>
</evidence>
<dbReference type="InterPro" id="IPR023090">
    <property type="entry name" value="UPF0702_alpha/beta_dom_sf"/>
</dbReference>
<name>A0A372LHS0_9BACI</name>
<dbReference type="RefSeq" id="WP_117322011.1">
    <property type="nucleotide sequence ID" value="NZ_QVTD01000003.1"/>
</dbReference>
<evidence type="ECO:0000256" key="6">
    <source>
        <dbReference type="ARBA" id="ARBA00023136"/>
    </source>
</evidence>
<accession>A0A372LHS0</accession>
<dbReference type="PANTHER" id="PTHR34582:SF6">
    <property type="entry name" value="UPF0702 TRANSMEMBRANE PROTEIN YCAP"/>
    <property type="match status" value="1"/>
</dbReference>
<organism evidence="9 10">
    <name type="scientific">Peribacillus glennii</name>
    <dbReference type="NCBI Taxonomy" id="2303991"/>
    <lineage>
        <taxon>Bacteria</taxon>
        <taxon>Bacillati</taxon>
        <taxon>Bacillota</taxon>
        <taxon>Bacilli</taxon>
        <taxon>Bacillales</taxon>
        <taxon>Bacillaceae</taxon>
        <taxon>Peribacillus</taxon>
    </lineage>
</organism>
<protein>
    <submittedName>
        <fullName evidence="9">DUF421 domain-containing protein</fullName>
    </submittedName>
</protein>
<dbReference type="Pfam" id="PF04239">
    <property type="entry name" value="DUF421"/>
    <property type="match status" value="1"/>
</dbReference>